<evidence type="ECO:0000313" key="1">
    <source>
        <dbReference type="EMBL" id="MBD2594513.1"/>
    </source>
</evidence>
<reference evidence="1 2" key="1">
    <citation type="journal article" date="2020" name="ISME J.">
        <title>Comparative genomics reveals insights into cyanobacterial evolution and habitat adaptation.</title>
        <authorList>
            <person name="Chen M.Y."/>
            <person name="Teng W.K."/>
            <person name="Zhao L."/>
            <person name="Hu C.X."/>
            <person name="Zhou Y.K."/>
            <person name="Han B.P."/>
            <person name="Song L.R."/>
            <person name="Shu W.S."/>
        </authorList>
    </citation>
    <scope>NUCLEOTIDE SEQUENCE [LARGE SCALE GENOMIC DNA]</scope>
    <source>
        <strain evidence="1 2">FACHB-130</strain>
    </source>
</reference>
<name>A0ABR8FTY8_9NOSO</name>
<dbReference type="Proteomes" id="UP000603457">
    <property type="component" value="Unassembled WGS sequence"/>
</dbReference>
<proteinExistence type="predicted"/>
<sequence length="45" mass="5005">MKTFIQLKLALVVCTQAAFNELDMFIPSCLSGNDEFSQPNFSSFA</sequence>
<protein>
    <submittedName>
        <fullName evidence="1">Uncharacterized protein</fullName>
    </submittedName>
</protein>
<evidence type="ECO:0000313" key="2">
    <source>
        <dbReference type="Proteomes" id="UP000603457"/>
    </source>
</evidence>
<accession>A0ABR8FTY8</accession>
<dbReference type="EMBL" id="JACJTB010000008">
    <property type="protein sequence ID" value="MBD2594513.1"/>
    <property type="molecule type" value="Genomic_DNA"/>
</dbReference>
<comment type="caution">
    <text evidence="1">The sequence shown here is derived from an EMBL/GenBank/DDBJ whole genome shotgun (WGS) entry which is preliminary data.</text>
</comment>
<organism evidence="1 2">
    <name type="scientific">Nostoc spongiaeforme FACHB-130</name>
    <dbReference type="NCBI Taxonomy" id="1357510"/>
    <lineage>
        <taxon>Bacteria</taxon>
        <taxon>Bacillati</taxon>
        <taxon>Cyanobacteriota</taxon>
        <taxon>Cyanophyceae</taxon>
        <taxon>Nostocales</taxon>
        <taxon>Nostocaceae</taxon>
        <taxon>Nostoc</taxon>
    </lineage>
</organism>
<dbReference type="RefSeq" id="WP_190967379.1">
    <property type="nucleotide sequence ID" value="NZ_JACJTB010000008.1"/>
</dbReference>
<gene>
    <name evidence="1" type="ORF">H6G74_09260</name>
</gene>
<keyword evidence="2" id="KW-1185">Reference proteome</keyword>